<accession>A0A1E3WN49</accession>
<dbReference type="InterPro" id="IPR013046">
    <property type="entry name" value="GpV/Gp45"/>
</dbReference>
<dbReference type="NCBIfam" id="TIGR01644">
    <property type="entry name" value="phage_P2_V"/>
    <property type="match status" value="1"/>
</dbReference>
<dbReference type="OrthoDB" id="9802994at2"/>
<evidence type="ECO:0000313" key="3">
    <source>
        <dbReference type="Proteomes" id="UP000095131"/>
    </source>
</evidence>
<gene>
    <name evidence="2" type="ORF">VSF3289_01178</name>
</gene>
<proteinExistence type="predicted"/>
<dbReference type="RefSeq" id="WP_069446348.1">
    <property type="nucleotide sequence ID" value="NZ_MDCJ01000002.1"/>
</dbReference>
<dbReference type="EMBL" id="MDCJ01000002">
    <property type="protein sequence ID" value="ODS10917.1"/>
    <property type="molecule type" value="Genomic_DNA"/>
</dbReference>
<organism evidence="2 3">
    <name type="scientific">Vibrio scophthalmi</name>
    <dbReference type="NCBI Taxonomy" id="45658"/>
    <lineage>
        <taxon>Bacteria</taxon>
        <taxon>Pseudomonadati</taxon>
        <taxon>Pseudomonadota</taxon>
        <taxon>Gammaproteobacteria</taxon>
        <taxon>Vibrionales</taxon>
        <taxon>Vibrionaceae</taxon>
        <taxon>Vibrio</taxon>
    </lineage>
</organism>
<feature type="domain" description="Bacteriophage Mu Gp45 N-terminal" evidence="1">
    <location>
        <begin position="17"/>
        <end position="83"/>
    </location>
</feature>
<evidence type="ECO:0000313" key="2">
    <source>
        <dbReference type="EMBL" id="ODS10917.1"/>
    </source>
</evidence>
<evidence type="ECO:0000259" key="1">
    <source>
        <dbReference type="Pfam" id="PF06890"/>
    </source>
</evidence>
<sequence length="197" mass="21714">MDALKRLRRVVANMITRGVALAIKDEVARQVIQVRTVYGDVLDDVPRMQQYGFSSVPPENCDILIAELNGNSSHRVVLCAEDKDVRLKGGKRGDSALYHLEGHYFRLTENGVLEAIGDELTVTVKRIKLVATEQVIVDTPKATFTQDVEIGKNLLVKGKVEGEKGGKFGDIDVVTHDHDYTDNGATLQTKRPNGVSE</sequence>
<reference evidence="2 3" key="1">
    <citation type="submission" date="2016-08" db="EMBL/GenBank/DDBJ databases">
        <title>Genome sequencing of Vibrio scophthalmi strain FP3289, an isolated from Paralichthys olivaceus.</title>
        <authorList>
            <person name="Han H.-J."/>
        </authorList>
    </citation>
    <scope>NUCLEOTIDE SEQUENCE [LARGE SCALE GENOMIC DNA]</scope>
    <source>
        <strain evidence="2 3">FP3289</strain>
    </source>
</reference>
<dbReference type="InterPro" id="IPR014462">
    <property type="entry name" value="Phage_Mu_Gp45"/>
</dbReference>
<dbReference type="Pfam" id="PF06890">
    <property type="entry name" value="Phage_Mu_Gp45"/>
    <property type="match status" value="1"/>
</dbReference>
<comment type="caution">
    <text evidence="2">The sequence shown here is derived from an EMBL/GenBank/DDBJ whole genome shotgun (WGS) entry which is preliminary data.</text>
</comment>
<dbReference type="PIRSF" id="PIRSF012337">
    <property type="entry name" value="gp45"/>
    <property type="match status" value="1"/>
</dbReference>
<dbReference type="InterPro" id="IPR053861">
    <property type="entry name" value="Phage_Mu_Gp45_N"/>
</dbReference>
<name>A0A1E3WN49_9VIBR</name>
<protein>
    <submittedName>
        <fullName evidence="2">Baseplate puncturing device gp45</fullName>
    </submittedName>
</protein>
<dbReference type="PATRIC" id="fig|45658.8.peg.1172"/>
<dbReference type="AlphaFoldDB" id="A0A1E3WN49"/>
<dbReference type="Proteomes" id="UP000095131">
    <property type="component" value="Unassembled WGS sequence"/>
</dbReference>